<gene>
    <name evidence="1" type="ORF">K435DRAFT_800532</name>
</gene>
<dbReference type="EMBL" id="ML179280">
    <property type="protein sequence ID" value="THU92427.1"/>
    <property type="molecule type" value="Genomic_DNA"/>
</dbReference>
<evidence type="ECO:0000313" key="1">
    <source>
        <dbReference type="EMBL" id="THU92427.1"/>
    </source>
</evidence>
<proteinExistence type="predicted"/>
<evidence type="ECO:0000313" key="2">
    <source>
        <dbReference type="Proteomes" id="UP000297245"/>
    </source>
</evidence>
<protein>
    <submittedName>
        <fullName evidence="1">Uncharacterized protein</fullName>
    </submittedName>
</protein>
<organism evidence="1 2">
    <name type="scientific">Dendrothele bispora (strain CBS 962.96)</name>
    <dbReference type="NCBI Taxonomy" id="1314807"/>
    <lineage>
        <taxon>Eukaryota</taxon>
        <taxon>Fungi</taxon>
        <taxon>Dikarya</taxon>
        <taxon>Basidiomycota</taxon>
        <taxon>Agaricomycotina</taxon>
        <taxon>Agaricomycetes</taxon>
        <taxon>Agaricomycetidae</taxon>
        <taxon>Agaricales</taxon>
        <taxon>Agaricales incertae sedis</taxon>
        <taxon>Dendrothele</taxon>
    </lineage>
</organism>
<dbReference type="OrthoDB" id="5946233at2759"/>
<dbReference type="AlphaFoldDB" id="A0A4S8LSG7"/>
<dbReference type="Proteomes" id="UP000297245">
    <property type="component" value="Unassembled WGS sequence"/>
</dbReference>
<reference evidence="1 2" key="1">
    <citation type="journal article" date="2019" name="Nat. Ecol. Evol.">
        <title>Megaphylogeny resolves global patterns of mushroom evolution.</title>
        <authorList>
            <person name="Varga T."/>
            <person name="Krizsan K."/>
            <person name="Foldi C."/>
            <person name="Dima B."/>
            <person name="Sanchez-Garcia M."/>
            <person name="Sanchez-Ramirez S."/>
            <person name="Szollosi G.J."/>
            <person name="Szarkandi J.G."/>
            <person name="Papp V."/>
            <person name="Albert L."/>
            <person name="Andreopoulos W."/>
            <person name="Angelini C."/>
            <person name="Antonin V."/>
            <person name="Barry K.W."/>
            <person name="Bougher N.L."/>
            <person name="Buchanan P."/>
            <person name="Buyck B."/>
            <person name="Bense V."/>
            <person name="Catcheside P."/>
            <person name="Chovatia M."/>
            <person name="Cooper J."/>
            <person name="Damon W."/>
            <person name="Desjardin D."/>
            <person name="Finy P."/>
            <person name="Geml J."/>
            <person name="Haridas S."/>
            <person name="Hughes K."/>
            <person name="Justo A."/>
            <person name="Karasinski D."/>
            <person name="Kautmanova I."/>
            <person name="Kiss B."/>
            <person name="Kocsube S."/>
            <person name="Kotiranta H."/>
            <person name="LaButti K.M."/>
            <person name="Lechner B.E."/>
            <person name="Liimatainen K."/>
            <person name="Lipzen A."/>
            <person name="Lukacs Z."/>
            <person name="Mihaltcheva S."/>
            <person name="Morgado L.N."/>
            <person name="Niskanen T."/>
            <person name="Noordeloos M.E."/>
            <person name="Ohm R.A."/>
            <person name="Ortiz-Santana B."/>
            <person name="Ovrebo C."/>
            <person name="Racz N."/>
            <person name="Riley R."/>
            <person name="Savchenko A."/>
            <person name="Shiryaev A."/>
            <person name="Soop K."/>
            <person name="Spirin V."/>
            <person name="Szebenyi C."/>
            <person name="Tomsovsky M."/>
            <person name="Tulloss R.E."/>
            <person name="Uehling J."/>
            <person name="Grigoriev I.V."/>
            <person name="Vagvolgyi C."/>
            <person name="Papp T."/>
            <person name="Martin F.M."/>
            <person name="Miettinen O."/>
            <person name="Hibbett D.S."/>
            <person name="Nagy L.G."/>
        </authorList>
    </citation>
    <scope>NUCLEOTIDE SEQUENCE [LARGE SCALE GENOMIC DNA]</scope>
    <source>
        <strain evidence="1 2">CBS 962.96</strain>
    </source>
</reference>
<keyword evidence="2" id="KW-1185">Reference proteome</keyword>
<sequence length="126" mass="14159">MFDLVPPDFDHWASVYYQQIGSPVVTRHNVWNVYEAILLEFENNGHLLLDTFNLEGYHDDREDFVREVQQALQVEIHNIVDDLVPLAYDEEGGYMGGVCGGLGPEIEEVDAADGEVPFSDDDDGGE</sequence>
<name>A0A4S8LSG7_DENBC</name>
<accession>A0A4S8LSG7</accession>